<dbReference type="InterPro" id="IPR049892">
    <property type="entry name" value="AA9"/>
</dbReference>
<dbReference type="GO" id="GO:0005576">
    <property type="term" value="C:extracellular region"/>
    <property type="evidence" value="ECO:0007669"/>
    <property type="project" value="UniProtKB-SubCell"/>
</dbReference>
<dbReference type="InterPro" id="IPR005103">
    <property type="entry name" value="AA9_LPMO"/>
</dbReference>
<evidence type="ECO:0000256" key="14">
    <source>
        <dbReference type="ARBA" id="ARBA00045077"/>
    </source>
</evidence>
<keyword evidence="10" id="KW-1015">Disulfide bond</keyword>
<dbReference type="EMBL" id="KL648277">
    <property type="protein sequence ID" value="KEY71532.1"/>
    <property type="molecule type" value="Genomic_DNA"/>
</dbReference>
<comment type="subcellular location">
    <subcellularLocation>
        <location evidence="2">Secreted</location>
    </subcellularLocation>
</comment>
<comment type="cofactor">
    <cofactor evidence="1">
        <name>Cu(2+)</name>
        <dbReference type="ChEBI" id="CHEBI:29036"/>
    </cofactor>
</comment>
<feature type="domain" description="Auxiliary Activity family 9 catalytic" evidence="17">
    <location>
        <begin position="23"/>
        <end position="244"/>
    </location>
</feature>
<evidence type="ECO:0000256" key="10">
    <source>
        <dbReference type="ARBA" id="ARBA00023157"/>
    </source>
</evidence>
<evidence type="ECO:0000256" key="5">
    <source>
        <dbReference type="ARBA" id="ARBA00022729"/>
    </source>
</evidence>
<keyword evidence="12" id="KW-0624">Polysaccharide degradation</keyword>
<protein>
    <recommendedName>
        <fullName evidence="15">lytic cellulose monooxygenase (C4-dehydrogenating)</fullName>
        <ecNumber evidence="15">1.14.99.56</ecNumber>
    </recommendedName>
</protein>
<keyword evidence="7" id="KW-0560">Oxidoreductase</keyword>
<evidence type="ECO:0000313" key="18">
    <source>
        <dbReference type="EMBL" id="KEY71532.1"/>
    </source>
</evidence>
<accession>A0A084B1V3</accession>
<keyword evidence="9" id="KW-0503">Monooxygenase</keyword>
<keyword evidence="19" id="KW-1185">Reference proteome</keyword>
<feature type="signal peptide" evidence="16">
    <location>
        <begin position="1"/>
        <end position="22"/>
    </location>
</feature>
<dbReference type="GO" id="GO:0004497">
    <property type="term" value="F:monooxygenase activity"/>
    <property type="evidence" value="ECO:0007669"/>
    <property type="project" value="UniProtKB-KW"/>
</dbReference>
<evidence type="ECO:0000256" key="7">
    <source>
        <dbReference type="ARBA" id="ARBA00023002"/>
    </source>
</evidence>
<keyword evidence="11" id="KW-0119">Carbohydrate metabolism</keyword>
<evidence type="ECO:0000256" key="2">
    <source>
        <dbReference type="ARBA" id="ARBA00004613"/>
    </source>
</evidence>
<comment type="catalytic activity">
    <reaction evidence="14">
        <text>[(1-&gt;4)-beta-D-glucosyl]n+m + reduced acceptor + O2 = 4-dehydro-beta-D-glucosyl-[(1-&gt;4)-beta-D-glucosyl]n-1 + [(1-&gt;4)-beta-D-glucosyl]m + acceptor + H2O.</text>
        <dbReference type="EC" id="1.14.99.56"/>
    </reaction>
</comment>
<name>A0A084B1V3_STACB</name>
<keyword evidence="3" id="KW-0964">Secreted</keyword>
<evidence type="ECO:0000259" key="17">
    <source>
        <dbReference type="Pfam" id="PF03443"/>
    </source>
</evidence>
<dbReference type="PANTHER" id="PTHR33353:SF36">
    <property type="entry name" value="ENDO-BETA-1,4-GLUCANASE D"/>
    <property type="match status" value="1"/>
</dbReference>
<evidence type="ECO:0000256" key="12">
    <source>
        <dbReference type="ARBA" id="ARBA00023326"/>
    </source>
</evidence>
<evidence type="ECO:0000256" key="6">
    <source>
        <dbReference type="ARBA" id="ARBA00023001"/>
    </source>
</evidence>
<dbReference type="Gene3D" id="2.70.50.70">
    <property type="match status" value="1"/>
</dbReference>
<evidence type="ECO:0000256" key="3">
    <source>
        <dbReference type="ARBA" id="ARBA00022525"/>
    </source>
</evidence>
<feature type="chain" id="PRO_5001771595" description="lytic cellulose monooxygenase (C4-dehydrogenating)" evidence="16">
    <location>
        <begin position="23"/>
        <end position="258"/>
    </location>
</feature>
<dbReference type="Proteomes" id="UP000028045">
    <property type="component" value="Unassembled WGS sequence"/>
</dbReference>
<evidence type="ECO:0000256" key="11">
    <source>
        <dbReference type="ARBA" id="ARBA00023277"/>
    </source>
</evidence>
<keyword evidence="4" id="KW-0479">Metal-binding</keyword>
<dbReference type="HOGENOM" id="CLU_031730_1_3_1"/>
<evidence type="ECO:0000256" key="1">
    <source>
        <dbReference type="ARBA" id="ARBA00001973"/>
    </source>
</evidence>
<dbReference type="GO" id="GO:0046872">
    <property type="term" value="F:metal ion binding"/>
    <property type="evidence" value="ECO:0007669"/>
    <property type="project" value="UniProtKB-KW"/>
</dbReference>
<evidence type="ECO:0000256" key="16">
    <source>
        <dbReference type="SAM" id="SignalP"/>
    </source>
</evidence>
<proteinExistence type="inferred from homology"/>
<sequence length="258" mass="27700">MLTKSTVGAGLLALISAPTASAHGHISEVLIEDESYYGHDPTRVPWGPQPDSITWTNGASDNGPVLSTAADLASPDIICHLNATNGVLTAPVSAGSTITLRWSDWPETHWGPVLDYMARCPNDDCTNVDKSMLEFFKIAELGQISRGTIPGSPGYWANNQLRDDNFSWDVTIPQQLAPGSYVMRHEIIALHPGGAEGSTQMYPQCINLVVSGNGTAQPQGIPATELYSSTDPGLLHNVFVDEWSDAEYIIPGPAVIQF</sequence>
<reference evidence="18 19" key="1">
    <citation type="journal article" date="2014" name="BMC Genomics">
        <title>Comparative genome sequencing reveals chemotype-specific gene clusters in the toxigenic black mold Stachybotrys.</title>
        <authorList>
            <person name="Semeiks J."/>
            <person name="Borek D."/>
            <person name="Otwinowski Z."/>
            <person name="Grishin N.V."/>
        </authorList>
    </citation>
    <scope>NUCLEOTIDE SEQUENCE [LARGE SCALE GENOMIC DNA]</scope>
    <source>
        <strain evidence="19">CBS 109288 / IBT 7711</strain>
    </source>
</reference>
<dbReference type="EC" id="1.14.99.56" evidence="15"/>
<organism evidence="18 19">
    <name type="scientific">Stachybotrys chartarum (strain CBS 109288 / IBT 7711)</name>
    <name type="common">Toxic black mold</name>
    <name type="synonym">Stilbospora chartarum</name>
    <dbReference type="NCBI Taxonomy" id="1280523"/>
    <lineage>
        <taxon>Eukaryota</taxon>
        <taxon>Fungi</taxon>
        <taxon>Dikarya</taxon>
        <taxon>Ascomycota</taxon>
        <taxon>Pezizomycotina</taxon>
        <taxon>Sordariomycetes</taxon>
        <taxon>Hypocreomycetidae</taxon>
        <taxon>Hypocreales</taxon>
        <taxon>Stachybotryaceae</taxon>
        <taxon>Stachybotrys</taxon>
    </lineage>
</organism>
<dbReference type="AlphaFoldDB" id="A0A084B1V3"/>
<evidence type="ECO:0000256" key="8">
    <source>
        <dbReference type="ARBA" id="ARBA00023008"/>
    </source>
</evidence>
<evidence type="ECO:0000256" key="13">
    <source>
        <dbReference type="ARBA" id="ARBA00044502"/>
    </source>
</evidence>
<evidence type="ECO:0000256" key="4">
    <source>
        <dbReference type="ARBA" id="ARBA00022723"/>
    </source>
</evidence>
<dbReference type="PANTHER" id="PTHR33353">
    <property type="entry name" value="PUTATIVE (AFU_ORTHOLOGUE AFUA_1G12560)-RELATED"/>
    <property type="match status" value="1"/>
</dbReference>
<keyword evidence="5 16" id="KW-0732">Signal</keyword>
<dbReference type="CDD" id="cd21175">
    <property type="entry name" value="LPMO_AA9"/>
    <property type="match status" value="1"/>
</dbReference>
<dbReference type="Pfam" id="PF03443">
    <property type="entry name" value="AA9"/>
    <property type="match status" value="1"/>
</dbReference>
<evidence type="ECO:0000256" key="9">
    <source>
        <dbReference type="ARBA" id="ARBA00023033"/>
    </source>
</evidence>
<keyword evidence="8" id="KW-0186">Copper</keyword>
<gene>
    <name evidence="18" type="ORF">S7711_08912</name>
</gene>
<evidence type="ECO:0000313" key="19">
    <source>
        <dbReference type="Proteomes" id="UP000028045"/>
    </source>
</evidence>
<keyword evidence="6" id="KW-0136">Cellulose degradation</keyword>
<dbReference type="OrthoDB" id="4849160at2759"/>
<evidence type="ECO:0000256" key="15">
    <source>
        <dbReference type="ARBA" id="ARBA00047174"/>
    </source>
</evidence>
<comment type="similarity">
    <text evidence="13">Belongs to the polysaccharide monooxygenase AA9 family.</text>
</comment>
<dbReference type="GO" id="GO:0030245">
    <property type="term" value="P:cellulose catabolic process"/>
    <property type="evidence" value="ECO:0007669"/>
    <property type="project" value="UniProtKB-KW"/>
</dbReference>